<evidence type="ECO:0000256" key="5">
    <source>
        <dbReference type="PIRSR" id="PIRSR000097-2"/>
    </source>
</evidence>
<evidence type="ECO:0000256" key="1">
    <source>
        <dbReference type="ARBA" id="ARBA00007905"/>
    </source>
</evidence>
<evidence type="ECO:0000256" key="3">
    <source>
        <dbReference type="ARBA" id="ARBA00023002"/>
    </source>
</evidence>
<dbReference type="InterPro" id="IPR036812">
    <property type="entry name" value="NAD(P)_OxRdtase_dom_sf"/>
</dbReference>
<dbReference type="PANTHER" id="PTHR43827">
    <property type="entry name" value="2,5-DIKETO-D-GLUCONIC ACID REDUCTASE"/>
    <property type="match status" value="1"/>
</dbReference>
<dbReference type="InterPro" id="IPR018170">
    <property type="entry name" value="Aldo/ket_reductase_CS"/>
</dbReference>
<protein>
    <recommendedName>
        <fullName evidence="7">NADP-dependent oxidoreductase domain-containing protein</fullName>
    </recommendedName>
</protein>
<dbReference type="EMBL" id="HBFQ01048145">
    <property type="protein sequence ID" value="CAD8860032.1"/>
    <property type="molecule type" value="Transcribed_RNA"/>
</dbReference>
<dbReference type="Pfam" id="PF00248">
    <property type="entry name" value="Aldo_ket_red"/>
    <property type="match status" value="1"/>
</dbReference>
<evidence type="ECO:0000313" key="8">
    <source>
        <dbReference type="EMBL" id="CAD8860032.1"/>
    </source>
</evidence>
<keyword evidence="2" id="KW-0521">NADP</keyword>
<dbReference type="PIRSF" id="PIRSF000097">
    <property type="entry name" value="AKR"/>
    <property type="match status" value="1"/>
</dbReference>
<dbReference type="CDD" id="cd19071">
    <property type="entry name" value="AKR_AKR1-5-like"/>
    <property type="match status" value="1"/>
</dbReference>
<dbReference type="SUPFAM" id="SSF51430">
    <property type="entry name" value="NAD(P)-linked oxidoreductase"/>
    <property type="match status" value="1"/>
</dbReference>
<dbReference type="AlphaFoldDB" id="A0A7S1ANL1"/>
<sequence>MAKSVSLSNGVEMPLFGFGCAFGNWSDDSQPKGFSPEDAWPAIRMALDAGVRHLDCAYVYGTHTHVRDVLGRRFTDGDLKRSDVFITTKLFHPPVPGFLNPSKTLDMCADGVDVKAELFKAMDLALEELGVGKVDLLLVHWPGPFGSTDKSPNRVVRKLCWEVFEELYTSGKARAIGVSNWTEEHIADLKDDGATILPHVNQIEMSPYTVYDKIVDYCKANSIVVEAYSPLGSTNGGCLKDPVVVDLAAKYSKNAGQLVLRWLVQQGIVVLPRSSSAARIASNMDIFDFEISAEDMAAISALNKGKTFTNADPYSIP</sequence>
<dbReference type="InterPro" id="IPR023210">
    <property type="entry name" value="NADP_OxRdtase_dom"/>
</dbReference>
<accession>A0A7S1ANL1</accession>
<dbReference type="PROSITE" id="PS00063">
    <property type="entry name" value="ALDOKETO_REDUCTASE_3"/>
    <property type="match status" value="1"/>
</dbReference>
<dbReference type="GO" id="GO:0016616">
    <property type="term" value="F:oxidoreductase activity, acting on the CH-OH group of donors, NAD or NADP as acceptor"/>
    <property type="evidence" value="ECO:0007669"/>
    <property type="project" value="UniProtKB-ARBA"/>
</dbReference>
<feature type="binding site" evidence="5">
    <location>
        <position position="140"/>
    </location>
    <ligand>
        <name>substrate</name>
    </ligand>
</feature>
<feature type="site" description="Lowers pKa of active site Tyr" evidence="6">
    <location>
        <position position="89"/>
    </location>
</feature>
<evidence type="ECO:0000259" key="7">
    <source>
        <dbReference type="Pfam" id="PF00248"/>
    </source>
</evidence>
<dbReference type="PRINTS" id="PR00069">
    <property type="entry name" value="ALDKETRDTASE"/>
</dbReference>
<dbReference type="Gene3D" id="3.20.20.100">
    <property type="entry name" value="NADP-dependent oxidoreductase domain"/>
    <property type="match status" value="1"/>
</dbReference>
<reference evidence="8" key="1">
    <citation type="submission" date="2021-01" db="EMBL/GenBank/DDBJ databases">
        <authorList>
            <person name="Corre E."/>
            <person name="Pelletier E."/>
            <person name="Niang G."/>
            <person name="Scheremetjew M."/>
            <person name="Finn R."/>
            <person name="Kale V."/>
            <person name="Holt S."/>
            <person name="Cochrane G."/>
            <person name="Meng A."/>
            <person name="Brown T."/>
            <person name="Cohen L."/>
        </authorList>
    </citation>
    <scope>NUCLEOTIDE SEQUENCE</scope>
</reference>
<evidence type="ECO:0000256" key="6">
    <source>
        <dbReference type="PIRSR" id="PIRSR000097-3"/>
    </source>
</evidence>
<keyword evidence="3" id="KW-0560">Oxidoreductase</keyword>
<comment type="similarity">
    <text evidence="1">Belongs to the aldo/keto reductase family.</text>
</comment>
<dbReference type="InterPro" id="IPR020471">
    <property type="entry name" value="AKR"/>
</dbReference>
<feature type="active site" description="Proton donor" evidence="4">
    <location>
        <position position="60"/>
    </location>
</feature>
<dbReference type="PANTHER" id="PTHR43827:SF3">
    <property type="entry name" value="NADP-DEPENDENT OXIDOREDUCTASE DOMAIN-CONTAINING PROTEIN"/>
    <property type="match status" value="1"/>
</dbReference>
<gene>
    <name evidence="8" type="ORF">NSCI0253_LOCUS34386</name>
</gene>
<feature type="domain" description="NADP-dependent oxidoreductase" evidence="7">
    <location>
        <begin position="22"/>
        <end position="303"/>
    </location>
</feature>
<evidence type="ECO:0000256" key="2">
    <source>
        <dbReference type="ARBA" id="ARBA00022857"/>
    </source>
</evidence>
<organism evidence="8">
    <name type="scientific">Noctiluca scintillans</name>
    <name type="common">Sea sparkle</name>
    <name type="synonym">Red tide dinoflagellate</name>
    <dbReference type="NCBI Taxonomy" id="2966"/>
    <lineage>
        <taxon>Eukaryota</taxon>
        <taxon>Sar</taxon>
        <taxon>Alveolata</taxon>
        <taxon>Dinophyceae</taxon>
        <taxon>Noctilucales</taxon>
        <taxon>Noctilucaceae</taxon>
        <taxon>Noctiluca</taxon>
    </lineage>
</organism>
<evidence type="ECO:0000256" key="4">
    <source>
        <dbReference type="PIRSR" id="PIRSR000097-1"/>
    </source>
</evidence>
<name>A0A7S1ANL1_NOCSC</name>
<proteinExistence type="inferred from homology"/>